<gene>
    <name evidence="2" type="ORF">ORAREDHAP_LOCUS18436</name>
</gene>
<evidence type="ECO:0000313" key="3">
    <source>
        <dbReference type="Proteomes" id="UP000507245"/>
    </source>
</evidence>
<accession>A0A6J5WW69</accession>
<evidence type="ECO:0000313" key="2">
    <source>
        <dbReference type="EMBL" id="CAB4302608.1"/>
    </source>
</evidence>
<proteinExistence type="predicted"/>
<evidence type="ECO:0000259" key="1">
    <source>
        <dbReference type="PROSITE" id="PS51746"/>
    </source>
</evidence>
<dbReference type="Pfam" id="PF00481">
    <property type="entry name" value="PP2C"/>
    <property type="match status" value="1"/>
</dbReference>
<dbReference type="Gene3D" id="3.60.40.10">
    <property type="entry name" value="PPM-type phosphatase domain"/>
    <property type="match status" value="1"/>
</dbReference>
<name>A0A6J5WW69_PRUAR</name>
<organism evidence="2 3">
    <name type="scientific">Prunus armeniaca</name>
    <name type="common">Apricot</name>
    <name type="synonym">Armeniaca vulgaris</name>
    <dbReference type="NCBI Taxonomy" id="36596"/>
    <lineage>
        <taxon>Eukaryota</taxon>
        <taxon>Viridiplantae</taxon>
        <taxon>Streptophyta</taxon>
        <taxon>Embryophyta</taxon>
        <taxon>Tracheophyta</taxon>
        <taxon>Spermatophyta</taxon>
        <taxon>Magnoliopsida</taxon>
        <taxon>eudicotyledons</taxon>
        <taxon>Gunneridae</taxon>
        <taxon>Pentapetalae</taxon>
        <taxon>rosids</taxon>
        <taxon>fabids</taxon>
        <taxon>Rosales</taxon>
        <taxon>Rosaceae</taxon>
        <taxon>Amygdaloideae</taxon>
        <taxon>Amygdaleae</taxon>
        <taxon>Prunus</taxon>
    </lineage>
</organism>
<dbReference type="PROSITE" id="PS51746">
    <property type="entry name" value="PPM_2"/>
    <property type="match status" value="1"/>
</dbReference>
<keyword evidence="3" id="KW-1185">Reference proteome</keyword>
<dbReference type="Proteomes" id="UP000507245">
    <property type="component" value="Unassembled WGS sequence"/>
</dbReference>
<dbReference type="EMBL" id="CAEKKB010000003">
    <property type="protein sequence ID" value="CAB4302608.1"/>
    <property type="molecule type" value="Genomic_DNA"/>
</dbReference>
<sequence length="164" mass="18364">MGKFDHATEDYVVSHFKQIDDHDQLGLFAVFDGHQSFEIPIYLHVHLFKNTINEPDFWIDPESAVKIAYRVTDTNILQSDDLKKGGATAATAILFNCQQKLVVANVGDSRAVICKNGVAKQLSVDHDSIKEKEEIEKRDGINRSRETSPCRRVVGYAVGRAFGD</sequence>
<dbReference type="SMART" id="SM00332">
    <property type="entry name" value="PP2Cc"/>
    <property type="match status" value="1"/>
</dbReference>
<dbReference type="OrthoDB" id="10264738at2759"/>
<protein>
    <recommendedName>
        <fullName evidence="1">PPM-type phosphatase domain-containing protein</fullName>
    </recommendedName>
</protein>
<dbReference type="CDD" id="cd00143">
    <property type="entry name" value="PP2Cc"/>
    <property type="match status" value="1"/>
</dbReference>
<dbReference type="InterPro" id="IPR001932">
    <property type="entry name" value="PPM-type_phosphatase-like_dom"/>
</dbReference>
<feature type="domain" description="PPM-type phosphatase" evidence="1">
    <location>
        <begin position="1"/>
        <end position="164"/>
    </location>
</feature>
<reference evidence="3" key="1">
    <citation type="journal article" date="2020" name="Genome Biol.">
        <title>Gamete binning: chromosome-level and haplotype-resolved genome assembly enabled by high-throughput single-cell sequencing of gamete genomes.</title>
        <authorList>
            <person name="Campoy J.A."/>
            <person name="Sun H."/>
            <person name="Goel M."/>
            <person name="Jiao W.-B."/>
            <person name="Folz-Donahue K."/>
            <person name="Wang N."/>
            <person name="Rubio M."/>
            <person name="Liu C."/>
            <person name="Kukat C."/>
            <person name="Ruiz D."/>
            <person name="Huettel B."/>
            <person name="Schneeberger K."/>
        </authorList>
    </citation>
    <scope>NUCLEOTIDE SEQUENCE [LARGE SCALE GENOMIC DNA]</scope>
    <source>
        <strain evidence="3">cv. Rojo Pasion</strain>
    </source>
</reference>
<dbReference type="SUPFAM" id="SSF81606">
    <property type="entry name" value="PP2C-like"/>
    <property type="match status" value="1"/>
</dbReference>
<dbReference type="InterPro" id="IPR015655">
    <property type="entry name" value="PP2C"/>
</dbReference>
<dbReference type="GO" id="GO:0004722">
    <property type="term" value="F:protein serine/threonine phosphatase activity"/>
    <property type="evidence" value="ECO:0007669"/>
    <property type="project" value="InterPro"/>
</dbReference>
<dbReference type="InterPro" id="IPR036457">
    <property type="entry name" value="PPM-type-like_dom_sf"/>
</dbReference>
<dbReference type="PANTHER" id="PTHR47992">
    <property type="entry name" value="PROTEIN PHOSPHATASE"/>
    <property type="match status" value="1"/>
</dbReference>
<dbReference type="AlphaFoldDB" id="A0A6J5WW69"/>